<dbReference type="AlphaFoldDB" id="A0A6P8IZS2"/>
<evidence type="ECO:0000256" key="8">
    <source>
        <dbReference type="ARBA" id="ARBA00023136"/>
    </source>
</evidence>
<evidence type="ECO:0000313" key="12">
    <source>
        <dbReference type="RefSeq" id="XP_031572677.1"/>
    </source>
</evidence>
<keyword evidence="5 10" id="KW-0812">Transmembrane</keyword>
<feature type="transmembrane region" description="Helical" evidence="10">
    <location>
        <begin position="7"/>
        <end position="29"/>
    </location>
</feature>
<keyword evidence="8 10" id="KW-0472">Membrane</keyword>
<keyword evidence="7 10" id="KW-1133">Transmembrane helix</keyword>
<organism evidence="11 12">
    <name type="scientific">Actinia tenebrosa</name>
    <name type="common">Australian red waratah sea anemone</name>
    <dbReference type="NCBI Taxonomy" id="6105"/>
    <lineage>
        <taxon>Eukaryota</taxon>
        <taxon>Metazoa</taxon>
        <taxon>Cnidaria</taxon>
        <taxon>Anthozoa</taxon>
        <taxon>Hexacorallia</taxon>
        <taxon>Actiniaria</taxon>
        <taxon>Actiniidae</taxon>
        <taxon>Actinia</taxon>
    </lineage>
</organism>
<keyword evidence="11" id="KW-1185">Reference proteome</keyword>
<feature type="transmembrane region" description="Helical" evidence="10">
    <location>
        <begin position="71"/>
        <end position="94"/>
    </location>
</feature>
<comment type="similarity">
    <text evidence="3">Belongs to the HRG family.</text>
</comment>
<dbReference type="GO" id="GO:0015232">
    <property type="term" value="F:heme transmembrane transporter activity"/>
    <property type="evidence" value="ECO:0007669"/>
    <property type="project" value="InterPro"/>
</dbReference>
<sequence>MRRNYRTIIKVVFAILGALAGICACFLFAKKYHNVHAAVWAGVSAVFALFFLHIVFSVLRDIQRKIPPSRFIIYKVVGAIGTIMGLSVFIAYLVIGATKKESVDPYGSYVVVVWGFMTFKWSLFSMLSARSYYKKYTLADENQVIVNS</sequence>
<keyword evidence="6" id="KW-0967">Endosome</keyword>
<keyword evidence="4" id="KW-0813">Transport</keyword>
<feature type="transmembrane region" description="Helical" evidence="10">
    <location>
        <begin position="106"/>
        <end position="127"/>
    </location>
</feature>
<proteinExistence type="inferred from homology"/>
<evidence type="ECO:0000256" key="1">
    <source>
        <dbReference type="ARBA" id="ARBA00004155"/>
    </source>
</evidence>
<keyword evidence="9" id="KW-0458">Lysosome</keyword>
<dbReference type="Pfam" id="PF16954">
    <property type="entry name" value="HRG"/>
    <property type="match status" value="1"/>
</dbReference>
<dbReference type="InterPro" id="IPR026218">
    <property type="entry name" value="HRG"/>
</dbReference>
<evidence type="ECO:0000256" key="9">
    <source>
        <dbReference type="ARBA" id="ARBA00023228"/>
    </source>
</evidence>
<dbReference type="GO" id="GO:0020037">
    <property type="term" value="F:heme binding"/>
    <property type="evidence" value="ECO:0007669"/>
    <property type="project" value="TreeGrafter"/>
</dbReference>
<dbReference type="InParanoid" id="A0A6P8IZS2"/>
<evidence type="ECO:0000256" key="6">
    <source>
        <dbReference type="ARBA" id="ARBA00022753"/>
    </source>
</evidence>
<evidence type="ECO:0000256" key="7">
    <source>
        <dbReference type="ARBA" id="ARBA00022989"/>
    </source>
</evidence>
<dbReference type="GeneID" id="116306724"/>
<evidence type="ECO:0000256" key="10">
    <source>
        <dbReference type="SAM" id="Phobius"/>
    </source>
</evidence>
<evidence type="ECO:0000256" key="4">
    <source>
        <dbReference type="ARBA" id="ARBA00022448"/>
    </source>
</evidence>
<dbReference type="PROSITE" id="PS51257">
    <property type="entry name" value="PROKAR_LIPOPROTEIN"/>
    <property type="match status" value="1"/>
</dbReference>
<evidence type="ECO:0000256" key="5">
    <source>
        <dbReference type="ARBA" id="ARBA00022692"/>
    </source>
</evidence>
<accession>A0A6P8IZS2</accession>
<dbReference type="PANTHER" id="PTHR31525">
    <property type="entry name" value="HEME TRANSPORTER HRG1"/>
    <property type="match status" value="1"/>
</dbReference>
<reference evidence="12" key="1">
    <citation type="submission" date="2025-08" db="UniProtKB">
        <authorList>
            <consortium name="RefSeq"/>
        </authorList>
    </citation>
    <scope>IDENTIFICATION</scope>
    <source>
        <tissue evidence="12">Tentacle</tissue>
    </source>
</reference>
<dbReference type="KEGG" id="aten:116306724"/>
<dbReference type="GO" id="GO:0010008">
    <property type="term" value="C:endosome membrane"/>
    <property type="evidence" value="ECO:0007669"/>
    <property type="project" value="UniProtKB-SubCell"/>
</dbReference>
<protein>
    <submittedName>
        <fullName evidence="12">Heme transporter hrg1-A-like</fullName>
    </submittedName>
</protein>
<dbReference type="OrthoDB" id="5954402at2759"/>
<evidence type="ECO:0000256" key="2">
    <source>
        <dbReference type="ARBA" id="ARBA00004337"/>
    </source>
</evidence>
<dbReference type="Proteomes" id="UP000515163">
    <property type="component" value="Unplaced"/>
</dbReference>
<dbReference type="PANTHER" id="PTHR31525:SF1">
    <property type="entry name" value="HEME TRANSPORTER HRG1"/>
    <property type="match status" value="1"/>
</dbReference>
<evidence type="ECO:0000313" key="11">
    <source>
        <dbReference type="Proteomes" id="UP000515163"/>
    </source>
</evidence>
<feature type="transmembrane region" description="Helical" evidence="10">
    <location>
        <begin position="35"/>
        <end position="59"/>
    </location>
</feature>
<dbReference type="RefSeq" id="XP_031572677.1">
    <property type="nucleotide sequence ID" value="XM_031716817.1"/>
</dbReference>
<dbReference type="GO" id="GO:0005886">
    <property type="term" value="C:plasma membrane"/>
    <property type="evidence" value="ECO:0007669"/>
    <property type="project" value="TreeGrafter"/>
</dbReference>
<evidence type="ECO:0000256" key="3">
    <source>
        <dbReference type="ARBA" id="ARBA00006203"/>
    </source>
</evidence>
<dbReference type="FunCoup" id="A0A6P8IZS2">
    <property type="interactions" value="239"/>
</dbReference>
<dbReference type="PRINTS" id="PR02095">
    <property type="entry name" value="TRNSPORTRHRG"/>
</dbReference>
<comment type="subcellular location">
    <subcellularLocation>
        <location evidence="2">Endosome membrane</location>
        <topology evidence="2">Multi-pass membrane protein</topology>
    </subcellularLocation>
    <subcellularLocation>
        <location evidence="1">Lysosome membrane</location>
        <topology evidence="1">Multi-pass membrane protein</topology>
    </subcellularLocation>
</comment>
<dbReference type="GO" id="GO:0005765">
    <property type="term" value="C:lysosomal membrane"/>
    <property type="evidence" value="ECO:0007669"/>
    <property type="project" value="UniProtKB-SubCell"/>
</dbReference>
<gene>
    <name evidence="12" type="primary">LOC116306724</name>
</gene>
<name>A0A6P8IZS2_ACTTE</name>